<feature type="compositionally biased region" description="Acidic residues" evidence="1">
    <location>
        <begin position="179"/>
        <end position="190"/>
    </location>
</feature>
<reference evidence="3 4" key="1">
    <citation type="submission" date="2024-10" db="EMBL/GenBank/DDBJ databases">
        <title>Updated reference genomes for cyclostephanoid diatoms.</title>
        <authorList>
            <person name="Roberts W.R."/>
            <person name="Alverson A.J."/>
        </authorList>
    </citation>
    <scope>NUCLEOTIDE SEQUENCE [LARGE SCALE GENOMIC DNA]</scope>
    <source>
        <strain evidence="3 4">AJA232-27</strain>
    </source>
</reference>
<keyword evidence="4" id="KW-1185">Reference proteome</keyword>
<feature type="compositionally biased region" description="Basic and acidic residues" evidence="1">
    <location>
        <begin position="191"/>
        <end position="201"/>
    </location>
</feature>
<evidence type="ECO:0000256" key="2">
    <source>
        <dbReference type="SAM" id="SignalP"/>
    </source>
</evidence>
<gene>
    <name evidence="3" type="ORF">ACHAWU_000643</name>
</gene>
<feature type="signal peptide" evidence="2">
    <location>
        <begin position="1"/>
        <end position="20"/>
    </location>
</feature>
<dbReference type="AlphaFoldDB" id="A0ABD3MHI3"/>
<keyword evidence="2" id="KW-0732">Signal</keyword>
<feature type="region of interest" description="Disordered" evidence="1">
    <location>
        <begin position="110"/>
        <end position="213"/>
    </location>
</feature>
<feature type="compositionally biased region" description="Gly residues" evidence="1">
    <location>
        <begin position="202"/>
        <end position="212"/>
    </location>
</feature>
<feature type="chain" id="PRO_5044853159" evidence="2">
    <location>
        <begin position="21"/>
        <end position="384"/>
    </location>
</feature>
<feature type="compositionally biased region" description="Basic and acidic residues" evidence="1">
    <location>
        <begin position="154"/>
        <end position="168"/>
    </location>
</feature>
<accession>A0ABD3MHI3</accession>
<sequence length="384" mass="41649">MKPGTKKFLACTAAFTVGAASTVAYRSLFPADYDIGNIDYAGDNGRELGKENTNPKVVLSHADRFASGYIDVGSNHETEKDDEVQMIHNDNVNGDERNLGFFSWLAGALGGDSSSDSGDDRRVDSGSNDTDSQQPVGVRGSRGEGGVDGEVEGSEDKGEGKREDKGEGDNESSAVGEDKEGDDESESEVEDGGKNEDRGVGEGDGGGSGGAAGEESIAASMARMQIKFRSPPSSANQRSPGAASTIEVNPYPCALPKIRYVPWNKLTEDTRQIVGLLGYDSSTWDYKSPVIVEDAPFKAFDESQKKAALFIGIDECVWDCFFNHYKAYSTEELAQLGLDGHVPTMLEMQSKYWKEMSDEEKETATKFCYFEEVWDGEALGTWRR</sequence>
<organism evidence="3 4">
    <name type="scientific">Discostella pseudostelligera</name>
    <dbReference type="NCBI Taxonomy" id="259834"/>
    <lineage>
        <taxon>Eukaryota</taxon>
        <taxon>Sar</taxon>
        <taxon>Stramenopiles</taxon>
        <taxon>Ochrophyta</taxon>
        <taxon>Bacillariophyta</taxon>
        <taxon>Coscinodiscophyceae</taxon>
        <taxon>Thalassiosirophycidae</taxon>
        <taxon>Stephanodiscales</taxon>
        <taxon>Stephanodiscaceae</taxon>
        <taxon>Discostella</taxon>
    </lineage>
</organism>
<evidence type="ECO:0000256" key="1">
    <source>
        <dbReference type="SAM" id="MobiDB-lite"/>
    </source>
</evidence>
<dbReference type="Proteomes" id="UP001530293">
    <property type="component" value="Unassembled WGS sequence"/>
</dbReference>
<evidence type="ECO:0000313" key="4">
    <source>
        <dbReference type="Proteomes" id="UP001530293"/>
    </source>
</evidence>
<proteinExistence type="predicted"/>
<evidence type="ECO:0000313" key="3">
    <source>
        <dbReference type="EMBL" id="KAL3762179.1"/>
    </source>
</evidence>
<dbReference type="EMBL" id="JALLBG020000139">
    <property type="protein sequence ID" value="KAL3762179.1"/>
    <property type="molecule type" value="Genomic_DNA"/>
</dbReference>
<name>A0ABD3MHI3_9STRA</name>
<comment type="caution">
    <text evidence="3">The sequence shown here is derived from an EMBL/GenBank/DDBJ whole genome shotgun (WGS) entry which is preliminary data.</text>
</comment>
<protein>
    <submittedName>
        <fullName evidence="3">Uncharacterized protein</fullName>
    </submittedName>
</protein>